<sequence>MHKFCHTDNTCRNKCTDSITCEETNEKPQRKNQSQQLISEREMHTLRTIAKKVSKARDVLRNMNTKETSSPKHFWQEILR</sequence>
<accession>A0A2T8IAQ4</accession>
<dbReference type="Gramene" id="PVH34752">
    <property type="protein sequence ID" value="PVH34752"/>
    <property type="gene ID" value="PAHAL_7G023200"/>
</dbReference>
<evidence type="ECO:0000313" key="1">
    <source>
        <dbReference type="EMBL" id="PVH34752.1"/>
    </source>
</evidence>
<proteinExistence type="predicted"/>
<name>A0A2T8IAQ4_9POAL</name>
<dbReference type="EMBL" id="CM008052">
    <property type="protein sequence ID" value="PVH34752.1"/>
    <property type="molecule type" value="Genomic_DNA"/>
</dbReference>
<protein>
    <submittedName>
        <fullName evidence="1">Uncharacterized protein</fullName>
    </submittedName>
</protein>
<reference evidence="1" key="1">
    <citation type="submission" date="2018-04" db="EMBL/GenBank/DDBJ databases">
        <title>WGS assembly of Panicum hallii.</title>
        <authorList>
            <person name="Lovell J."/>
            <person name="Jenkins J."/>
            <person name="Lowry D."/>
            <person name="Mamidi S."/>
            <person name="Sreedasyam A."/>
            <person name="Weng X."/>
            <person name="Barry K."/>
            <person name="Bonette J."/>
            <person name="Campitelli B."/>
            <person name="Daum C."/>
            <person name="Gordon S."/>
            <person name="Gould B."/>
            <person name="Lipzen A."/>
            <person name="Macqueen A."/>
            <person name="Palacio-Mejia J."/>
            <person name="Plott C."/>
            <person name="Shakirov E."/>
            <person name="Shu S."/>
            <person name="Yoshinaga Y."/>
            <person name="Zane M."/>
            <person name="Rokhsar D."/>
            <person name="Grimwood J."/>
            <person name="Schmutz J."/>
            <person name="Juenger T."/>
        </authorList>
    </citation>
    <scope>NUCLEOTIDE SEQUENCE [LARGE SCALE GENOMIC DNA]</scope>
    <source>
        <strain evidence="1">FIL2</strain>
    </source>
</reference>
<organism evidence="1">
    <name type="scientific">Panicum hallii</name>
    <dbReference type="NCBI Taxonomy" id="206008"/>
    <lineage>
        <taxon>Eukaryota</taxon>
        <taxon>Viridiplantae</taxon>
        <taxon>Streptophyta</taxon>
        <taxon>Embryophyta</taxon>
        <taxon>Tracheophyta</taxon>
        <taxon>Spermatophyta</taxon>
        <taxon>Magnoliopsida</taxon>
        <taxon>Liliopsida</taxon>
        <taxon>Poales</taxon>
        <taxon>Poaceae</taxon>
        <taxon>PACMAD clade</taxon>
        <taxon>Panicoideae</taxon>
        <taxon>Panicodae</taxon>
        <taxon>Paniceae</taxon>
        <taxon>Panicinae</taxon>
        <taxon>Panicum</taxon>
        <taxon>Panicum sect. Panicum</taxon>
    </lineage>
</organism>
<gene>
    <name evidence="1" type="ORF">PAHAL_7G023200</name>
</gene>
<dbReference type="Proteomes" id="UP000243499">
    <property type="component" value="Chromosome 7"/>
</dbReference>
<dbReference type="AlphaFoldDB" id="A0A2T8IAQ4"/>